<keyword evidence="3" id="KW-1185">Reference proteome</keyword>
<dbReference type="Proteomes" id="UP000789570">
    <property type="component" value="Unassembled WGS sequence"/>
</dbReference>
<feature type="domain" description="F-box" evidence="1">
    <location>
        <begin position="65"/>
        <end position="116"/>
    </location>
</feature>
<evidence type="ECO:0000259" key="1">
    <source>
        <dbReference type="PROSITE" id="PS50181"/>
    </source>
</evidence>
<dbReference type="EMBL" id="CAJVPQ010022314">
    <property type="protein sequence ID" value="CAG8760359.1"/>
    <property type="molecule type" value="Genomic_DNA"/>
</dbReference>
<dbReference type="SMART" id="SM00256">
    <property type="entry name" value="FBOX"/>
    <property type="match status" value="1"/>
</dbReference>
<comment type="caution">
    <text evidence="2">The sequence shown here is derived from an EMBL/GenBank/DDBJ whole genome shotgun (WGS) entry which is preliminary data.</text>
</comment>
<protein>
    <submittedName>
        <fullName evidence="2">7357_t:CDS:1</fullName>
    </submittedName>
</protein>
<accession>A0A9N9J145</accession>
<dbReference type="SUPFAM" id="SSF81383">
    <property type="entry name" value="F-box domain"/>
    <property type="match status" value="1"/>
</dbReference>
<sequence>ILDKKSNPFVLRIQKKMSTRPLNKLLNGLKVKKRSWIPRINKRSGIKKKELILEEQVLAPILRRQITIFDLPAEIYSHILSYLLFTDLYSLSSVSKFFRNLLWSKSEFTQSIWRNCRLFHNPIYPKLPPPNGMCEQQYIWITLAKRTCQFCKEIYETTAYDKWSVKINFCNLCIASDKYFIEENCGSVTLPQELKG</sequence>
<dbReference type="InterPro" id="IPR001810">
    <property type="entry name" value="F-box_dom"/>
</dbReference>
<reference evidence="2" key="1">
    <citation type="submission" date="2021-06" db="EMBL/GenBank/DDBJ databases">
        <authorList>
            <person name="Kallberg Y."/>
            <person name="Tangrot J."/>
            <person name="Rosling A."/>
        </authorList>
    </citation>
    <scope>NUCLEOTIDE SEQUENCE</scope>
    <source>
        <strain evidence="2">UK204</strain>
    </source>
</reference>
<feature type="non-terminal residue" evidence="2">
    <location>
        <position position="196"/>
    </location>
</feature>
<dbReference type="PROSITE" id="PS50181">
    <property type="entry name" value="FBOX"/>
    <property type="match status" value="1"/>
</dbReference>
<dbReference type="Gene3D" id="1.20.1280.50">
    <property type="match status" value="1"/>
</dbReference>
<gene>
    <name evidence="2" type="ORF">FCALED_LOCUS16892</name>
</gene>
<evidence type="ECO:0000313" key="3">
    <source>
        <dbReference type="Proteomes" id="UP000789570"/>
    </source>
</evidence>
<evidence type="ECO:0000313" key="2">
    <source>
        <dbReference type="EMBL" id="CAG8760359.1"/>
    </source>
</evidence>
<dbReference type="CDD" id="cd09917">
    <property type="entry name" value="F-box_SF"/>
    <property type="match status" value="1"/>
</dbReference>
<dbReference type="OrthoDB" id="2322499at2759"/>
<dbReference type="Pfam" id="PF12937">
    <property type="entry name" value="F-box-like"/>
    <property type="match status" value="1"/>
</dbReference>
<organism evidence="2 3">
    <name type="scientific">Funneliformis caledonium</name>
    <dbReference type="NCBI Taxonomy" id="1117310"/>
    <lineage>
        <taxon>Eukaryota</taxon>
        <taxon>Fungi</taxon>
        <taxon>Fungi incertae sedis</taxon>
        <taxon>Mucoromycota</taxon>
        <taxon>Glomeromycotina</taxon>
        <taxon>Glomeromycetes</taxon>
        <taxon>Glomerales</taxon>
        <taxon>Glomeraceae</taxon>
        <taxon>Funneliformis</taxon>
    </lineage>
</organism>
<proteinExistence type="predicted"/>
<name>A0A9N9J145_9GLOM</name>
<dbReference type="AlphaFoldDB" id="A0A9N9J145"/>
<feature type="non-terminal residue" evidence="2">
    <location>
        <position position="1"/>
    </location>
</feature>
<dbReference type="InterPro" id="IPR036047">
    <property type="entry name" value="F-box-like_dom_sf"/>
</dbReference>